<gene>
    <name evidence="2" type="ORF">HBA18_15325</name>
</gene>
<proteinExistence type="predicted"/>
<dbReference type="InterPro" id="IPR016181">
    <property type="entry name" value="Acyl_CoA_acyltransferase"/>
</dbReference>
<dbReference type="Gene3D" id="3.40.630.30">
    <property type="match status" value="1"/>
</dbReference>
<organism evidence="2 3">
    <name type="scientific">Salinivibrio costicola</name>
    <name type="common">Vibrio costicola</name>
    <dbReference type="NCBI Taxonomy" id="51367"/>
    <lineage>
        <taxon>Bacteria</taxon>
        <taxon>Pseudomonadati</taxon>
        <taxon>Pseudomonadota</taxon>
        <taxon>Gammaproteobacteria</taxon>
        <taxon>Vibrionales</taxon>
        <taxon>Vibrionaceae</taxon>
        <taxon>Salinivibrio</taxon>
    </lineage>
</organism>
<evidence type="ECO:0000313" key="3">
    <source>
        <dbReference type="Proteomes" id="UP000501408"/>
    </source>
</evidence>
<dbReference type="RefSeq" id="WP_167315289.1">
    <property type="nucleotide sequence ID" value="NZ_CP050267.1"/>
</dbReference>
<dbReference type="SUPFAM" id="SSF55729">
    <property type="entry name" value="Acyl-CoA N-acyltransferases (Nat)"/>
    <property type="match status" value="1"/>
</dbReference>
<reference evidence="2 3" key="1">
    <citation type="submission" date="2020-03" db="EMBL/GenBank/DDBJ databases">
        <title>Genome mining reveals the biosynthetic pathways of PHA and ectoines of the halophilic strain Salinivibrio costicola M318 isolated from fermented shrimp paste.</title>
        <authorList>
            <person name="Doan T.V."/>
            <person name="Tran L.T."/>
            <person name="Trieu T.A."/>
            <person name="Nguyen Q.V."/>
            <person name="Quach T.N."/>
            <person name="Phi T.Q."/>
            <person name="Kumar S."/>
        </authorList>
    </citation>
    <scope>NUCLEOTIDE SEQUENCE [LARGE SCALE GENOMIC DNA]</scope>
    <source>
        <strain evidence="2 3">M318</strain>
    </source>
</reference>
<evidence type="ECO:0000313" key="2">
    <source>
        <dbReference type="EMBL" id="QIR07767.1"/>
    </source>
</evidence>
<name>A0ABX6K8B5_SALCS</name>
<dbReference type="PROSITE" id="PS51186">
    <property type="entry name" value="GNAT"/>
    <property type="match status" value="1"/>
</dbReference>
<sequence length="165" mass="18109">MLLRPFSPTDLASFLSLSITHEQLPFVGRPEEILAAANEFAHLHLIEVETVIVGGFILDTGYASQYDFAHAGDIGVRAVFIDQHHQGNALGRRAMMALEDYVKPRYPWAQRLVLTVNCKNAGAIACYQRAGFSDTGELYHGGSAGPQHIMLRNIDNKVSPEGNMA</sequence>
<dbReference type="InterPro" id="IPR000182">
    <property type="entry name" value="GNAT_dom"/>
</dbReference>
<dbReference type="Pfam" id="PF00583">
    <property type="entry name" value="Acetyltransf_1"/>
    <property type="match status" value="1"/>
</dbReference>
<feature type="domain" description="N-acetyltransferase" evidence="1">
    <location>
        <begin position="1"/>
        <end position="155"/>
    </location>
</feature>
<evidence type="ECO:0000259" key="1">
    <source>
        <dbReference type="PROSITE" id="PS51186"/>
    </source>
</evidence>
<keyword evidence="3" id="KW-1185">Reference proteome</keyword>
<accession>A0ABX6K8B5</accession>
<dbReference type="Proteomes" id="UP000501408">
    <property type="component" value="Chromosome 2"/>
</dbReference>
<protein>
    <submittedName>
        <fullName evidence="2">GNAT family N-acetyltransferase</fullName>
    </submittedName>
</protein>
<dbReference type="EMBL" id="CP050267">
    <property type="protein sequence ID" value="QIR07767.1"/>
    <property type="molecule type" value="Genomic_DNA"/>
</dbReference>